<keyword evidence="4" id="KW-1185">Reference proteome</keyword>
<keyword evidence="1" id="KW-0175">Coiled coil</keyword>
<feature type="signal peptide" evidence="2">
    <location>
        <begin position="1"/>
        <end position="25"/>
    </location>
</feature>
<evidence type="ECO:0000256" key="1">
    <source>
        <dbReference type="SAM" id="Coils"/>
    </source>
</evidence>
<gene>
    <name evidence="3" type="ORF">AMOR_15380</name>
</gene>
<evidence type="ECO:0008006" key="5">
    <source>
        <dbReference type="Google" id="ProtNLM"/>
    </source>
</evidence>
<proteinExistence type="predicted"/>
<feature type="chain" id="PRO_5046768594" description="Tetratricopeptide repeat protein" evidence="2">
    <location>
        <begin position="26"/>
        <end position="772"/>
    </location>
</feature>
<evidence type="ECO:0000256" key="2">
    <source>
        <dbReference type="SAM" id="SignalP"/>
    </source>
</evidence>
<feature type="coiled-coil region" evidence="1">
    <location>
        <begin position="743"/>
        <end position="770"/>
    </location>
</feature>
<reference evidence="4" key="1">
    <citation type="journal article" date="2022" name="Int. J. Syst. Evol. Microbiol.">
        <title>Anaeromyxobacter oryzae sp. nov., Anaeromyxobacter diazotrophicus sp. nov. and Anaeromyxobacter paludicola sp. nov., isolated from paddy soils.</title>
        <authorList>
            <person name="Itoh H."/>
            <person name="Xu Z."/>
            <person name="Mise K."/>
            <person name="Masuda Y."/>
            <person name="Ushijima N."/>
            <person name="Hayakawa C."/>
            <person name="Shiratori Y."/>
            <person name="Senoo K."/>
        </authorList>
    </citation>
    <scope>NUCLEOTIDE SEQUENCE [LARGE SCALE GENOMIC DNA]</scope>
    <source>
        <strain evidence="4">Red232</strain>
    </source>
</reference>
<accession>A0ABM7WSV4</accession>
<dbReference type="EMBL" id="AP025591">
    <property type="protein sequence ID" value="BDG02542.1"/>
    <property type="molecule type" value="Genomic_DNA"/>
</dbReference>
<evidence type="ECO:0000313" key="3">
    <source>
        <dbReference type="EMBL" id="BDG02542.1"/>
    </source>
</evidence>
<organism evidence="3 4">
    <name type="scientific">Anaeromyxobacter oryzae</name>
    <dbReference type="NCBI Taxonomy" id="2918170"/>
    <lineage>
        <taxon>Bacteria</taxon>
        <taxon>Pseudomonadati</taxon>
        <taxon>Myxococcota</taxon>
        <taxon>Myxococcia</taxon>
        <taxon>Myxococcales</taxon>
        <taxon>Cystobacterineae</taxon>
        <taxon>Anaeromyxobacteraceae</taxon>
        <taxon>Anaeromyxobacter</taxon>
    </lineage>
</organism>
<evidence type="ECO:0000313" key="4">
    <source>
        <dbReference type="Proteomes" id="UP001162891"/>
    </source>
</evidence>
<protein>
    <recommendedName>
        <fullName evidence="5">Tetratricopeptide repeat protein</fullName>
    </recommendedName>
</protein>
<sequence>MKFRGAGVAAAAIAAAALHPWPVRADALPDVERDAVQVEERLALVESRSAREDEPAASRAARLFSEGETQYLLGDWQHAATLLASAVDEPAFRASRDYPAALFELADALRRQGACGAARAPYEAYLALGTPDRRPDALTGAVECAVKSGRPEAVEPLVAEAERAFAGNAPPEVRYLAAKALYGRTDLPAAVRLERAMAAFDAVPAPYRQQAAYFQGVLQIEQHDLAAAIQRFELCVGEKAIDDRQRAVADLCMLALGRVHGELGHAAEALGWYQRVPYDSPQFTDAMYETAWAYVRAGQHDAALRVASMIADLSPESPLAPEATVLQGHLLLKLGRYAEATDAYSRVINSYAPIRDELDAILSMREDPVRYFDELIGRQGKAFDVATVLPPVAVRWASTQRQVSDALTLAGDLDASRREIDEANAVSDRIDALLAKGNGLDAFPALRETYATAQAIENAAVALQGRADDAAYAAVAASVAGDARAALDAVHADRVALGRRLSALPRSAADVRSRAERLRGALDALEGEGFRLSYQLDDAKAAITGAEAWLEQHRAEIAADAEARTEFTGELRKHRAVVEGYEAELRALRQDVALARDAAAGTDALAEEATLRSAYAALAARELELLEAHRGGADAGALAALDRAGALAERLAAVRKRAEAAAARVAADATRHAGELRDRIAKEKLAIAGHAEALAAVQGDTKDLVGKIAYQSFSRVRGQFYRLVLKADVGLVDVAWARKRVRLEKIQQLSQQKGEELKQLEDDYRDLLREVD</sequence>
<dbReference type="RefSeq" id="WP_248360236.1">
    <property type="nucleotide sequence ID" value="NZ_AP025591.1"/>
</dbReference>
<keyword evidence="2" id="KW-0732">Signal</keyword>
<dbReference type="SUPFAM" id="SSF48452">
    <property type="entry name" value="TPR-like"/>
    <property type="match status" value="1"/>
</dbReference>
<dbReference type="Proteomes" id="UP001162891">
    <property type="component" value="Chromosome"/>
</dbReference>
<dbReference type="InterPro" id="IPR011990">
    <property type="entry name" value="TPR-like_helical_dom_sf"/>
</dbReference>
<name>A0ABM7WSV4_9BACT</name>
<dbReference type="Gene3D" id="1.25.40.10">
    <property type="entry name" value="Tetratricopeptide repeat domain"/>
    <property type="match status" value="1"/>
</dbReference>
<feature type="coiled-coil region" evidence="1">
    <location>
        <begin position="571"/>
        <end position="598"/>
    </location>
</feature>